<dbReference type="PROSITE" id="PS50082">
    <property type="entry name" value="WD_REPEATS_2"/>
    <property type="match status" value="1"/>
</dbReference>
<keyword evidence="6" id="KW-1185">Reference proteome</keyword>
<dbReference type="PANTHER" id="PTHR19848">
    <property type="entry name" value="WD40 REPEAT PROTEIN"/>
    <property type="match status" value="1"/>
</dbReference>
<dbReference type="InterPro" id="IPR036322">
    <property type="entry name" value="WD40_repeat_dom_sf"/>
</dbReference>
<name>A0AAD8YBT8_9STRA</name>
<gene>
    <name evidence="5" type="ORF">QTG54_006266</name>
</gene>
<dbReference type="SUPFAM" id="SSF50978">
    <property type="entry name" value="WD40 repeat-like"/>
    <property type="match status" value="1"/>
</dbReference>
<dbReference type="InterPro" id="IPR001680">
    <property type="entry name" value="WD40_rpt"/>
</dbReference>
<dbReference type="EMBL" id="JATAAI010000010">
    <property type="protein sequence ID" value="KAK1742669.1"/>
    <property type="molecule type" value="Genomic_DNA"/>
</dbReference>
<dbReference type="InterPro" id="IPR032675">
    <property type="entry name" value="LRR_dom_sf"/>
</dbReference>
<comment type="caution">
    <text evidence="5">The sequence shown here is derived from an EMBL/GenBank/DDBJ whole genome shotgun (WGS) entry which is preliminary data.</text>
</comment>
<reference evidence="5" key="1">
    <citation type="submission" date="2023-06" db="EMBL/GenBank/DDBJ databases">
        <title>Survivors Of The Sea: Transcriptome response of Skeletonema marinoi to long-term dormancy.</title>
        <authorList>
            <person name="Pinder M.I.M."/>
            <person name="Kourtchenko O."/>
            <person name="Robertson E.K."/>
            <person name="Larsson T."/>
            <person name="Maumus F."/>
            <person name="Osuna-Cruz C.M."/>
            <person name="Vancaester E."/>
            <person name="Stenow R."/>
            <person name="Vandepoele K."/>
            <person name="Ploug H."/>
            <person name="Bruchert V."/>
            <person name="Godhe A."/>
            <person name="Topel M."/>
        </authorList>
    </citation>
    <scope>NUCLEOTIDE SEQUENCE</scope>
    <source>
        <strain evidence="5">R05AC</strain>
    </source>
</reference>
<dbReference type="AlphaFoldDB" id="A0AAD8YBT8"/>
<evidence type="ECO:0000313" key="5">
    <source>
        <dbReference type="EMBL" id="KAK1742669.1"/>
    </source>
</evidence>
<dbReference type="SMART" id="SM00320">
    <property type="entry name" value="WD40"/>
    <property type="match status" value="4"/>
</dbReference>
<evidence type="ECO:0000313" key="6">
    <source>
        <dbReference type="Proteomes" id="UP001224775"/>
    </source>
</evidence>
<dbReference type="InterPro" id="IPR015943">
    <property type="entry name" value="WD40/YVTN_repeat-like_dom_sf"/>
</dbReference>
<protein>
    <submittedName>
        <fullName evidence="5">WD40 repeat domain-containing protein</fullName>
    </submittedName>
</protein>
<feature type="region of interest" description="Disordered" evidence="4">
    <location>
        <begin position="296"/>
        <end position="319"/>
    </location>
</feature>
<evidence type="ECO:0000256" key="3">
    <source>
        <dbReference type="PROSITE-ProRule" id="PRU00221"/>
    </source>
</evidence>
<feature type="compositionally biased region" description="Polar residues" evidence="4">
    <location>
        <begin position="164"/>
        <end position="202"/>
    </location>
</feature>
<proteinExistence type="predicted"/>
<dbReference type="Gene3D" id="3.80.10.10">
    <property type="entry name" value="Ribonuclease Inhibitor"/>
    <property type="match status" value="1"/>
</dbReference>
<evidence type="ECO:0000256" key="2">
    <source>
        <dbReference type="ARBA" id="ARBA00022737"/>
    </source>
</evidence>
<dbReference type="InterPro" id="IPR026906">
    <property type="entry name" value="LRR_5"/>
</dbReference>
<dbReference type="PROSITE" id="PS50294">
    <property type="entry name" value="WD_REPEATS_REGION"/>
    <property type="match status" value="1"/>
</dbReference>
<dbReference type="Gene3D" id="2.130.10.10">
    <property type="entry name" value="YVTN repeat-like/Quinoprotein amine dehydrogenase"/>
    <property type="match status" value="2"/>
</dbReference>
<dbReference type="Pfam" id="PF00400">
    <property type="entry name" value="WD40"/>
    <property type="match status" value="2"/>
</dbReference>
<feature type="repeat" description="WD" evidence="3">
    <location>
        <begin position="333"/>
        <end position="367"/>
    </location>
</feature>
<dbReference type="Proteomes" id="UP001224775">
    <property type="component" value="Unassembled WGS sequence"/>
</dbReference>
<feature type="region of interest" description="Disordered" evidence="4">
    <location>
        <begin position="162"/>
        <end position="208"/>
    </location>
</feature>
<evidence type="ECO:0000256" key="1">
    <source>
        <dbReference type="ARBA" id="ARBA00022574"/>
    </source>
</evidence>
<organism evidence="5 6">
    <name type="scientific">Skeletonema marinoi</name>
    <dbReference type="NCBI Taxonomy" id="267567"/>
    <lineage>
        <taxon>Eukaryota</taxon>
        <taxon>Sar</taxon>
        <taxon>Stramenopiles</taxon>
        <taxon>Ochrophyta</taxon>
        <taxon>Bacillariophyta</taxon>
        <taxon>Coscinodiscophyceae</taxon>
        <taxon>Thalassiosirophycidae</taxon>
        <taxon>Thalassiosirales</taxon>
        <taxon>Skeletonemataceae</taxon>
        <taxon>Skeletonema</taxon>
        <taxon>Skeletonema marinoi-dohrnii complex</taxon>
    </lineage>
</organism>
<keyword evidence="1 3" id="KW-0853">WD repeat</keyword>
<keyword evidence="2" id="KW-0677">Repeat</keyword>
<dbReference type="Pfam" id="PF13306">
    <property type="entry name" value="LRR_5"/>
    <property type="match status" value="1"/>
</dbReference>
<evidence type="ECO:0000256" key="4">
    <source>
        <dbReference type="SAM" id="MobiDB-lite"/>
    </source>
</evidence>
<sequence length="695" mass="76453">MMAEVQGDEVFIYMGGHQVVPQNVRRVRIDKAVKIIPEKAFQFRRRLIYVEFHDRIEIIREWAFHCCMSLSRVNLLGVKVVEEGAFCDCEGLIKVEFGVELELGRGHFRRSTENIDDCNNNDRTYTTQPLLGDDGGSASELVEPNEELCHSGSSFEAAIRAADASSSTAENDRVTSSYSDTTTPMNNCSAATTTQNGGTTKSSKWRYPFGSSGSRPIIDTMDILGKETVKGLKGALPSPPRGVLDGVKNTLKKSQKEVDTPRTSTVSTGLPITSIAILENGLFVTASKSHKNIKLWKLKDDSPPPPQEKEDSEANEVNSNIDERNEIEFICEFKGHISGVTNVVKLDKRGRFLTASLDKTVKLWEIDCSKDDDEGVMYGPNLLATFKNLDKRWIKCIVPLDEGSFVRPTDDINISMVKAMAKKTALEGPTSMQQAAFERAIIQCSGAFATSSKNGKTVKVWEMSVVDGKANDDSTTNDNVSKVCLAQELQHDAVIEAVEASEDGCRIIVGDVMGDVSLWNKSKSYLSALRVTRSKPWTQVHKFTWRDDIRVHTGEIFQHSITSLCFLGESKFVSGTKEGMVQIWDGSNTEDKPQTVRVAEKPVSRIQKLAMNEANAEGFSACSDGGRVVALTVKFEGGNVIELDAFPVNCTNEDGKSRVITTMKAIVSPCNDPRLASLIIGDDNGTVHLSHTKLV</sequence>
<accession>A0AAD8YBT8</accession>
<dbReference type="PANTHER" id="PTHR19848:SF8">
    <property type="entry name" value="F-BOX AND WD REPEAT DOMAIN CONTAINING 7"/>
    <property type="match status" value="1"/>
</dbReference>